<dbReference type="KEGG" id="clia:C3E79_05650"/>
<evidence type="ECO:0000313" key="1">
    <source>
        <dbReference type="EMBL" id="AWB84023.1"/>
    </source>
</evidence>
<accession>A0A2S0WE23</accession>
<reference evidence="2" key="1">
    <citation type="submission" date="2018-01" db="EMBL/GenBank/DDBJ databases">
        <authorList>
            <person name="Li J."/>
        </authorList>
    </citation>
    <scope>NUCLEOTIDE SEQUENCE [LARGE SCALE GENOMIC DNA]</scope>
    <source>
        <strain evidence="2">2184</strain>
    </source>
</reference>
<dbReference type="EMBL" id="CP026948">
    <property type="protein sequence ID" value="AWB84023.1"/>
    <property type="molecule type" value="Genomic_DNA"/>
</dbReference>
<proteinExistence type="predicted"/>
<gene>
    <name evidence="1" type="ORF">C3E79_05650</name>
</gene>
<name>A0A2S0WE23_9CORY</name>
<dbReference type="RefSeq" id="WP_108404032.1">
    <property type="nucleotide sequence ID" value="NZ_CP026948.1"/>
</dbReference>
<protein>
    <submittedName>
        <fullName evidence="1">MarR family transcriptional regulator</fullName>
    </submittedName>
</protein>
<keyword evidence="2" id="KW-1185">Reference proteome</keyword>
<evidence type="ECO:0000313" key="2">
    <source>
        <dbReference type="Proteomes" id="UP000244754"/>
    </source>
</evidence>
<dbReference type="AlphaFoldDB" id="A0A2S0WE23"/>
<dbReference type="Proteomes" id="UP000244754">
    <property type="component" value="Chromosome"/>
</dbReference>
<sequence>MIAVHARYRGREKARAQLVARSARALATLPDVGEFDIVGVEDIRAHVDSPDGAVGVIMALLSDRDWAIGLGIAVAGGASAALAEATAAAGARPGEVGVRVDGGGAEAADIAAVFALIAHVLEKRSFEGREATGLVRRGLSQNEAAAQLGISKQAMSQRLKAAGWQAEQAGIRLALRLIGRAAGVEAGAG</sequence>
<dbReference type="OrthoDB" id="5184241at2"/>
<organism evidence="1 2">
    <name type="scientific">Corynebacterium liangguodongii</name>
    <dbReference type="NCBI Taxonomy" id="2079535"/>
    <lineage>
        <taxon>Bacteria</taxon>
        <taxon>Bacillati</taxon>
        <taxon>Actinomycetota</taxon>
        <taxon>Actinomycetes</taxon>
        <taxon>Mycobacteriales</taxon>
        <taxon>Corynebacteriaceae</taxon>
        <taxon>Corynebacterium</taxon>
    </lineage>
</organism>